<dbReference type="Gene3D" id="2.60.40.10">
    <property type="entry name" value="Immunoglobulins"/>
    <property type="match status" value="3"/>
</dbReference>
<feature type="domain" description="Fibronectin type-III" evidence="6">
    <location>
        <begin position="353"/>
        <end position="439"/>
    </location>
</feature>
<dbReference type="GO" id="GO:0000272">
    <property type="term" value="P:polysaccharide catabolic process"/>
    <property type="evidence" value="ECO:0007669"/>
    <property type="project" value="UniProtKB-KW"/>
</dbReference>
<keyword evidence="2" id="KW-0624">Polysaccharide degradation</keyword>
<feature type="region of interest" description="Disordered" evidence="3">
    <location>
        <begin position="114"/>
        <end position="168"/>
    </location>
</feature>
<dbReference type="GO" id="GO:0016798">
    <property type="term" value="F:hydrolase activity, acting on glycosyl bonds"/>
    <property type="evidence" value="ECO:0007669"/>
    <property type="project" value="UniProtKB-KW"/>
</dbReference>
<feature type="signal peptide" evidence="5">
    <location>
        <begin position="1"/>
        <end position="34"/>
    </location>
</feature>
<accession>A0A1H8W403</accession>
<protein>
    <recommendedName>
        <fullName evidence="6">Fibronectin type-III domain-containing protein</fullName>
    </recommendedName>
</protein>
<dbReference type="STRING" id="673521.SAMN05660991_04026"/>
<feature type="region of interest" description="Disordered" evidence="3">
    <location>
        <begin position="450"/>
        <end position="473"/>
    </location>
</feature>
<keyword evidence="4" id="KW-0472">Membrane</keyword>
<evidence type="ECO:0000256" key="2">
    <source>
        <dbReference type="ARBA" id="ARBA00023326"/>
    </source>
</evidence>
<evidence type="ECO:0000256" key="3">
    <source>
        <dbReference type="SAM" id="MobiDB-lite"/>
    </source>
</evidence>
<dbReference type="InterPro" id="IPR036116">
    <property type="entry name" value="FN3_sf"/>
</dbReference>
<feature type="compositionally biased region" description="Low complexity" evidence="3">
    <location>
        <begin position="453"/>
        <end position="463"/>
    </location>
</feature>
<dbReference type="OrthoDB" id="5186542at2"/>
<keyword evidence="5" id="KW-0732">Signal</keyword>
<name>A0A1H8W403_9ACTN</name>
<dbReference type="InterPro" id="IPR003961">
    <property type="entry name" value="FN3_dom"/>
</dbReference>
<proteinExistence type="predicted"/>
<feature type="chain" id="PRO_5011634540" description="Fibronectin type-III domain-containing protein" evidence="5">
    <location>
        <begin position="35"/>
        <end position="600"/>
    </location>
</feature>
<evidence type="ECO:0000313" key="7">
    <source>
        <dbReference type="EMBL" id="SEP22366.1"/>
    </source>
</evidence>
<keyword evidence="1" id="KW-0378">Hydrolase</keyword>
<dbReference type="SUPFAM" id="SSF49265">
    <property type="entry name" value="Fibronectin type III"/>
    <property type="match status" value="1"/>
</dbReference>
<keyword evidence="8" id="KW-1185">Reference proteome</keyword>
<keyword evidence="4" id="KW-0812">Transmembrane</keyword>
<evidence type="ECO:0000259" key="6">
    <source>
        <dbReference type="SMART" id="SM00060"/>
    </source>
</evidence>
<evidence type="ECO:0000256" key="1">
    <source>
        <dbReference type="ARBA" id="ARBA00023295"/>
    </source>
</evidence>
<keyword evidence="1" id="KW-0326">Glycosidase</keyword>
<evidence type="ECO:0000313" key="8">
    <source>
        <dbReference type="Proteomes" id="UP000198960"/>
    </source>
</evidence>
<feature type="compositionally biased region" description="Gly residues" evidence="3">
    <location>
        <begin position="118"/>
        <end position="135"/>
    </location>
</feature>
<dbReference type="InterPro" id="IPR013783">
    <property type="entry name" value="Ig-like_fold"/>
</dbReference>
<feature type="transmembrane region" description="Helical" evidence="4">
    <location>
        <begin position="572"/>
        <end position="592"/>
    </location>
</feature>
<evidence type="ECO:0000256" key="4">
    <source>
        <dbReference type="SAM" id="Phobius"/>
    </source>
</evidence>
<organism evidence="7 8">
    <name type="scientific">Trujillonella endophytica</name>
    <dbReference type="NCBI Taxonomy" id="673521"/>
    <lineage>
        <taxon>Bacteria</taxon>
        <taxon>Bacillati</taxon>
        <taxon>Actinomycetota</taxon>
        <taxon>Actinomycetes</taxon>
        <taxon>Geodermatophilales</taxon>
        <taxon>Geodermatophilaceae</taxon>
        <taxon>Trujillonella</taxon>
    </lineage>
</organism>
<feature type="compositionally biased region" description="Low complexity" evidence="3">
    <location>
        <begin position="136"/>
        <end position="147"/>
    </location>
</feature>
<gene>
    <name evidence="7" type="ORF">SAMN05660991_04026</name>
</gene>
<feature type="domain" description="Fibronectin type-III" evidence="6">
    <location>
        <begin position="257"/>
        <end position="339"/>
    </location>
</feature>
<keyword evidence="4" id="KW-1133">Transmembrane helix</keyword>
<dbReference type="SMART" id="SM00060">
    <property type="entry name" value="FN3"/>
    <property type="match status" value="2"/>
</dbReference>
<dbReference type="Proteomes" id="UP000198960">
    <property type="component" value="Unassembled WGS sequence"/>
</dbReference>
<dbReference type="AlphaFoldDB" id="A0A1H8W403"/>
<dbReference type="CDD" id="cd00063">
    <property type="entry name" value="FN3"/>
    <property type="match status" value="1"/>
</dbReference>
<keyword evidence="2" id="KW-0119">Carbohydrate metabolism</keyword>
<evidence type="ECO:0000256" key="5">
    <source>
        <dbReference type="SAM" id="SignalP"/>
    </source>
</evidence>
<sequence length="600" mass="59179">MNLAAPTRRTLGLAAVSAIAMSTTLLSLGGVASATDELEGFSFTTDADRADEYGDQLIGEDGFTVPEGYCSVSWFILGGGGGWGSIEAEYDADGSSGGILRGSTPVVAGQHFDIDAGTEGGDGSVEGGGSGGLGVAPGEAGQPVLAEADPDPDPELPPALSTVGGGGGGGAGSVVTGTDFVLKAFGGDGGGGEFGGAGAVVGVEPGVNKVAAAGWVDAEVLDGDMPANGVSDYGSSWRGIVEGYVEPCAAPEVLEPPLAPVDLFAVDGNGEAEILFNEDYDGTESDSFEYNIVGTNTWVPATDTYSDAYAMTSITVDGLTNGQSYDVRVRGVSDAEGDGAASAPVTVHPFVGASAPQGVSVTPGVASVRVNWSAFTTPGSFPVEKYAVDLISIGGEWGDRDTVCETALDAPMTCLVGLDTEAGVTYRIVVSTVDSVGHFGADSAELPVGQAASPSVPSSVPSSDGPISRPDGGTGSIAAGSTVVLSGDGFLPGSTVSLIVYSEPQVLTHTVADANGHFEVSVVVPAGLASGSHTLVASGVDLAGNARFVTLPITVTGGTTGSGGLAYTGASVAVPAIGGLAALAIGGGLVLAGKRRRTAE</sequence>
<dbReference type="EMBL" id="FOEE01000016">
    <property type="protein sequence ID" value="SEP22366.1"/>
    <property type="molecule type" value="Genomic_DNA"/>
</dbReference>
<reference evidence="8" key="1">
    <citation type="submission" date="2016-10" db="EMBL/GenBank/DDBJ databases">
        <authorList>
            <person name="Varghese N."/>
            <person name="Submissions S."/>
        </authorList>
    </citation>
    <scope>NUCLEOTIDE SEQUENCE [LARGE SCALE GENOMIC DNA]</scope>
    <source>
        <strain evidence="8">DSM 45413</strain>
    </source>
</reference>